<dbReference type="WBParaSite" id="EVEC_0000713601-mRNA-1">
    <property type="protein sequence ID" value="EVEC_0000713601-mRNA-1"/>
    <property type="gene ID" value="EVEC_0000713601"/>
</dbReference>
<accession>A0A0N4V9L8</accession>
<dbReference type="Proteomes" id="UP000274131">
    <property type="component" value="Unassembled WGS sequence"/>
</dbReference>
<keyword evidence="2" id="KW-1185">Reference proteome</keyword>
<sequence length="113" mass="12579">MFLCVCVSVCVPCARPNVLPIEMFEANCLLSALRGVCKQRMLFSAAKAKHCCFQRIRLMDWGKHMLKEKAEIKANVCVALIRLIGSTLAINERDVIFSKLQANVGVVIPSWIG</sequence>
<dbReference type="EMBL" id="UXUI01008598">
    <property type="protein sequence ID" value="VDD91906.1"/>
    <property type="molecule type" value="Genomic_DNA"/>
</dbReference>
<proteinExistence type="predicted"/>
<evidence type="ECO:0000313" key="1">
    <source>
        <dbReference type="EMBL" id="VDD91906.1"/>
    </source>
</evidence>
<protein>
    <submittedName>
        <fullName evidence="3">Secreted protein</fullName>
    </submittedName>
</protein>
<reference evidence="1 2" key="2">
    <citation type="submission" date="2018-10" db="EMBL/GenBank/DDBJ databases">
        <authorList>
            <consortium name="Pathogen Informatics"/>
        </authorList>
    </citation>
    <scope>NUCLEOTIDE SEQUENCE [LARGE SCALE GENOMIC DNA]</scope>
</reference>
<evidence type="ECO:0000313" key="3">
    <source>
        <dbReference type="WBParaSite" id="EVEC_0000713601-mRNA-1"/>
    </source>
</evidence>
<evidence type="ECO:0000313" key="2">
    <source>
        <dbReference type="Proteomes" id="UP000274131"/>
    </source>
</evidence>
<dbReference type="AlphaFoldDB" id="A0A0N4V9L8"/>
<reference evidence="3" key="1">
    <citation type="submission" date="2017-02" db="UniProtKB">
        <authorList>
            <consortium name="WormBaseParasite"/>
        </authorList>
    </citation>
    <scope>IDENTIFICATION</scope>
</reference>
<gene>
    <name evidence="1" type="ORF">EVEC_LOCUS6657</name>
</gene>
<organism evidence="3">
    <name type="scientific">Enterobius vermicularis</name>
    <name type="common">Human pinworm</name>
    <dbReference type="NCBI Taxonomy" id="51028"/>
    <lineage>
        <taxon>Eukaryota</taxon>
        <taxon>Metazoa</taxon>
        <taxon>Ecdysozoa</taxon>
        <taxon>Nematoda</taxon>
        <taxon>Chromadorea</taxon>
        <taxon>Rhabditida</taxon>
        <taxon>Spirurina</taxon>
        <taxon>Oxyuridomorpha</taxon>
        <taxon>Oxyuroidea</taxon>
        <taxon>Oxyuridae</taxon>
        <taxon>Enterobius</taxon>
    </lineage>
</organism>
<name>A0A0N4V9L8_ENTVE</name>